<reference evidence="2" key="1">
    <citation type="submission" date="2025-08" db="UniProtKB">
        <authorList>
            <consortium name="Ensembl"/>
        </authorList>
    </citation>
    <scope>IDENTIFICATION</scope>
</reference>
<feature type="chain" id="PRO_5034095952" evidence="1">
    <location>
        <begin position="28"/>
        <end position="265"/>
    </location>
</feature>
<protein>
    <submittedName>
        <fullName evidence="2">Uncharacterized protein</fullName>
    </submittedName>
</protein>
<evidence type="ECO:0000313" key="2">
    <source>
        <dbReference type="Ensembl" id="ENSSLUP00000006832.1"/>
    </source>
</evidence>
<keyword evidence="1" id="KW-0732">Signal</keyword>
<dbReference type="GeneTree" id="ENSGT00940000173998"/>
<evidence type="ECO:0000256" key="1">
    <source>
        <dbReference type="SAM" id="SignalP"/>
    </source>
</evidence>
<dbReference type="Proteomes" id="UP000694568">
    <property type="component" value="Unplaced"/>
</dbReference>
<evidence type="ECO:0000313" key="3">
    <source>
        <dbReference type="Proteomes" id="UP000694568"/>
    </source>
</evidence>
<sequence length="265" mass="29127">MACRESRGRRILLCLGLLVFASTFCHCTKLTKLKALDKLRGNSTLSKGQAKAGDLHHGRLLIGQNSLPDDKLNGPKATKNILDVDTDYQEDMGWGDPKQAQKQGYSFSMPDNAAVEQLLLMDPKVECTGDSMKLQVQNAASTSGSLFFVDRGSHLSPLALSKLPPSCGYTIRSTRRDLVLVAPYDGCFVALEEDSYVLPMRWLGLNVRMSCPLMKPPSPNPPMVTCHAEGMVVKTGWTVSIAKINMNCVIETNAGWHKMPRTSDR</sequence>
<name>A0A8C9X6L9_SANLU</name>
<dbReference type="AlphaFoldDB" id="A0A8C9X6L9"/>
<keyword evidence="3" id="KW-1185">Reference proteome</keyword>
<organism evidence="2 3">
    <name type="scientific">Sander lucioperca</name>
    <name type="common">Pike-perch</name>
    <name type="synonym">Perca lucioperca</name>
    <dbReference type="NCBI Taxonomy" id="283035"/>
    <lineage>
        <taxon>Eukaryota</taxon>
        <taxon>Metazoa</taxon>
        <taxon>Chordata</taxon>
        <taxon>Craniata</taxon>
        <taxon>Vertebrata</taxon>
        <taxon>Euteleostomi</taxon>
        <taxon>Actinopterygii</taxon>
        <taxon>Neopterygii</taxon>
        <taxon>Teleostei</taxon>
        <taxon>Neoteleostei</taxon>
        <taxon>Acanthomorphata</taxon>
        <taxon>Eupercaria</taxon>
        <taxon>Perciformes</taxon>
        <taxon>Percoidei</taxon>
        <taxon>Percidae</taxon>
        <taxon>Luciopercinae</taxon>
        <taxon>Sander</taxon>
    </lineage>
</organism>
<dbReference type="Ensembl" id="ENSSLUT00000007005.1">
    <property type="protein sequence ID" value="ENSSLUP00000006832.1"/>
    <property type="gene ID" value="ENSSLUG00000003033.1"/>
</dbReference>
<feature type="signal peptide" evidence="1">
    <location>
        <begin position="1"/>
        <end position="27"/>
    </location>
</feature>
<reference evidence="2" key="2">
    <citation type="submission" date="2025-09" db="UniProtKB">
        <authorList>
            <consortium name="Ensembl"/>
        </authorList>
    </citation>
    <scope>IDENTIFICATION</scope>
</reference>
<proteinExistence type="predicted"/>
<accession>A0A8C9X6L9</accession>